<dbReference type="GO" id="GO:0005576">
    <property type="term" value="C:extracellular region"/>
    <property type="evidence" value="ECO:0007669"/>
    <property type="project" value="UniProtKB-SubCell"/>
</dbReference>
<gene>
    <name evidence="4" type="ORF">WQO_32230</name>
</gene>
<dbReference type="AlphaFoldDB" id="A0A0U3M732"/>
<name>A0A0U3M732_STRGL</name>
<dbReference type="GO" id="GO:0016810">
    <property type="term" value="F:hydrolase activity, acting on carbon-nitrogen (but not peptide) bonds"/>
    <property type="evidence" value="ECO:0007669"/>
    <property type="project" value="InterPro"/>
</dbReference>
<evidence type="ECO:0000256" key="2">
    <source>
        <dbReference type="ARBA" id="ARBA00022729"/>
    </source>
</evidence>
<dbReference type="PROSITE" id="PS51677">
    <property type="entry name" value="NODB"/>
    <property type="match status" value="1"/>
</dbReference>
<dbReference type="SUPFAM" id="SSF88713">
    <property type="entry name" value="Glycoside hydrolase/deacetylase"/>
    <property type="match status" value="1"/>
</dbReference>
<dbReference type="CDD" id="cd10918">
    <property type="entry name" value="CE4_NodB_like_5s_6s"/>
    <property type="match status" value="1"/>
</dbReference>
<dbReference type="InterPro" id="IPR002509">
    <property type="entry name" value="NODB_dom"/>
</dbReference>
<dbReference type="EMBL" id="CP013738">
    <property type="protein sequence ID" value="ALU97603.1"/>
    <property type="molecule type" value="Genomic_DNA"/>
</dbReference>
<protein>
    <submittedName>
        <fullName evidence="4">Polysaccharide deacetylase</fullName>
    </submittedName>
</protein>
<accession>A0A0U3M732</accession>
<evidence type="ECO:0000313" key="5">
    <source>
        <dbReference type="Proteomes" id="UP000064183"/>
    </source>
</evidence>
<proteinExistence type="predicted"/>
<comment type="subcellular location">
    <subcellularLocation>
        <location evidence="1">Secreted</location>
    </subcellularLocation>
</comment>
<dbReference type="RefSeq" id="WP_010059093.1">
    <property type="nucleotide sequence ID" value="NZ_CP013738.1"/>
</dbReference>
<sequence length="270" mass="29683">MAAESSAHRADARSSRLRPHTRRQPWILTYHSVTDPSDDPYGITVSPERLDEQLSWLRSRRLTGVGVSELLRTGASERRGLVGLTFDDGYADFLDEALPVLRKHGFRATVYVLPGRPGGVNEWDPLGPRKPLLTHEGVRRVAAAGMEVGSHGLYHRDLTGLSDEELRRETRDSRELIGDLTGSLPEGFCYPYGILDRRVTQAARSAGYGHACALIPGPLLSRFALPRTHISQADRGVRLWAKDLRHGLRQVAHPGAGARTAAPVRAGGPR</sequence>
<dbReference type="KEGG" id="sgb:WQO_32230"/>
<reference evidence="4 5" key="1">
    <citation type="journal article" date="2012" name="J. Bacteriol.">
        <title>Draft genome sequence of Streptomyces globisporus C-1027, which produces an antitumor antibiotic consisting of a nine-membered enediyne with a chromoprotein.</title>
        <authorList>
            <person name="Wang L."/>
            <person name="Wang S."/>
            <person name="He Q."/>
            <person name="Yu T."/>
            <person name="Li Q."/>
            <person name="Hong B."/>
        </authorList>
    </citation>
    <scope>NUCLEOTIDE SEQUENCE [LARGE SCALE GENOMIC DNA]</scope>
    <source>
        <strain evidence="4 5">C-1027</strain>
    </source>
</reference>
<dbReference type="Gene3D" id="3.20.20.370">
    <property type="entry name" value="Glycoside hydrolase/deacetylase"/>
    <property type="match status" value="1"/>
</dbReference>
<evidence type="ECO:0000313" key="4">
    <source>
        <dbReference type="EMBL" id="ALU97603.1"/>
    </source>
</evidence>
<dbReference type="STRING" id="1172567.WQO_32230"/>
<dbReference type="Proteomes" id="UP000064183">
    <property type="component" value="Chromosome"/>
</dbReference>
<dbReference type="Pfam" id="PF01522">
    <property type="entry name" value="Polysacc_deac_1"/>
    <property type="match status" value="1"/>
</dbReference>
<dbReference type="PANTHER" id="PTHR34216">
    <property type="match status" value="1"/>
</dbReference>
<dbReference type="GO" id="GO:0005975">
    <property type="term" value="P:carbohydrate metabolic process"/>
    <property type="evidence" value="ECO:0007669"/>
    <property type="project" value="InterPro"/>
</dbReference>
<feature type="domain" description="NodB homology" evidence="3">
    <location>
        <begin position="80"/>
        <end position="270"/>
    </location>
</feature>
<dbReference type="GeneID" id="27787106"/>
<evidence type="ECO:0000256" key="1">
    <source>
        <dbReference type="ARBA" id="ARBA00004613"/>
    </source>
</evidence>
<evidence type="ECO:0000259" key="3">
    <source>
        <dbReference type="PROSITE" id="PS51677"/>
    </source>
</evidence>
<dbReference type="InterPro" id="IPR051398">
    <property type="entry name" value="Polysacch_Deacetylase"/>
</dbReference>
<keyword evidence="2" id="KW-0732">Signal</keyword>
<dbReference type="PANTHER" id="PTHR34216:SF3">
    <property type="entry name" value="POLY-BETA-1,6-N-ACETYL-D-GLUCOSAMINE N-DEACETYLASE"/>
    <property type="match status" value="1"/>
</dbReference>
<dbReference type="InterPro" id="IPR011330">
    <property type="entry name" value="Glyco_hydro/deAcase_b/a-brl"/>
</dbReference>
<organism evidence="4 5">
    <name type="scientific">Streptomyces globisporus C-1027</name>
    <dbReference type="NCBI Taxonomy" id="1172567"/>
    <lineage>
        <taxon>Bacteria</taxon>
        <taxon>Bacillati</taxon>
        <taxon>Actinomycetota</taxon>
        <taxon>Actinomycetes</taxon>
        <taxon>Kitasatosporales</taxon>
        <taxon>Streptomycetaceae</taxon>
        <taxon>Streptomyces</taxon>
    </lineage>
</organism>